<keyword evidence="5" id="KW-0496">Mitochondrion</keyword>
<dbReference type="GO" id="GO:0005763">
    <property type="term" value="C:mitochondrial small ribosomal subunit"/>
    <property type="evidence" value="ECO:0007669"/>
    <property type="project" value="TreeGrafter"/>
</dbReference>
<evidence type="ECO:0000313" key="9">
    <source>
        <dbReference type="Proteomes" id="UP001445076"/>
    </source>
</evidence>
<dbReference type="Pfam" id="PF10236">
    <property type="entry name" value="DAP3"/>
    <property type="match status" value="1"/>
</dbReference>
<evidence type="ECO:0000313" key="8">
    <source>
        <dbReference type="EMBL" id="KAK8728946.1"/>
    </source>
</evidence>
<dbReference type="InterPro" id="IPR008092">
    <property type="entry name" value="Ribosomal_mS29_met"/>
</dbReference>
<proteinExistence type="inferred from homology"/>
<dbReference type="InterPro" id="IPR019368">
    <property type="entry name" value="Ribosomal_mS29"/>
</dbReference>
<dbReference type="PANTHER" id="PTHR12810">
    <property type="entry name" value="MITOCHONDRIAL 28S RIBOSOMAL PROTEIN S29"/>
    <property type="match status" value="1"/>
</dbReference>
<evidence type="ECO:0000256" key="7">
    <source>
        <dbReference type="ARBA" id="ARBA00035140"/>
    </source>
</evidence>
<dbReference type="GO" id="GO:0006915">
    <property type="term" value="P:apoptotic process"/>
    <property type="evidence" value="ECO:0007669"/>
    <property type="project" value="InterPro"/>
</dbReference>
<evidence type="ECO:0000256" key="5">
    <source>
        <dbReference type="ARBA" id="ARBA00023128"/>
    </source>
</evidence>
<dbReference type="Proteomes" id="UP001445076">
    <property type="component" value="Unassembled WGS sequence"/>
</dbReference>
<name>A0AAW0WPM9_CHEQU</name>
<dbReference type="PANTHER" id="PTHR12810:SF0">
    <property type="entry name" value="SMALL RIBOSOMAL SUBUNIT PROTEIN MS29"/>
    <property type="match status" value="1"/>
</dbReference>
<sequence>MARLLSRNIFQSFSDFGGCSALVRNVAVGREARWWSNEASPAVKVTAPRTSLNQPGLQTEEQLGLWYTLEQDIAKQLFGLGGIPKQFATQCKTFAETCLMIRKPALTTIDYIKKTNLALPPNKFILYGREGVGKSLSLVHITHFLSQDNWLLVHIPWAPRWRRGFKEITASATVPGRYDHPLDAVIWLQHFKSQNSQLLKTLQLETSEEYKWSRREVTEAGAPLIDIVELGISRARFASDCIMAVTTELKKHATHQRCKIAVVADGINTFFCLTSRYRLEDLTYLNPENFTIFQAFMQLFNNNWRNGVVVASVDSLANDGARRESYLPRYLLRQKGWETLDPFIPILVSNYNELEMQSIVDYYVDRNWLQNPGASSDTGRRELAGLSSCNPYTLMNICNSL</sequence>
<comment type="similarity">
    <text evidence="2">Belongs to the mitochondrion-specific ribosomal protein mS29 family.</text>
</comment>
<keyword evidence="4" id="KW-0689">Ribosomal protein</keyword>
<evidence type="ECO:0000256" key="3">
    <source>
        <dbReference type="ARBA" id="ARBA00022946"/>
    </source>
</evidence>
<dbReference type="GO" id="GO:0003735">
    <property type="term" value="F:structural constituent of ribosome"/>
    <property type="evidence" value="ECO:0007669"/>
    <property type="project" value="TreeGrafter"/>
</dbReference>
<evidence type="ECO:0000256" key="1">
    <source>
        <dbReference type="ARBA" id="ARBA00004173"/>
    </source>
</evidence>
<dbReference type="AlphaFoldDB" id="A0AAW0WPM9"/>
<keyword evidence="9" id="KW-1185">Reference proteome</keyword>
<keyword evidence="3" id="KW-0809">Transit peptide</keyword>
<protein>
    <recommendedName>
        <fullName evidence="7">Small ribosomal subunit protein mS29</fullName>
    </recommendedName>
</protein>
<organism evidence="8 9">
    <name type="scientific">Cherax quadricarinatus</name>
    <name type="common">Australian red claw crayfish</name>
    <dbReference type="NCBI Taxonomy" id="27406"/>
    <lineage>
        <taxon>Eukaryota</taxon>
        <taxon>Metazoa</taxon>
        <taxon>Ecdysozoa</taxon>
        <taxon>Arthropoda</taxon>
        <taxon>Crustacea</taxon>
        <taxon>Multicrustacea</taxon>
        <taxon>Malacostraca</taxon>
        <taxon>Eumalacostraca</taxon>
        <taxon>Eucarida</taxon>
        <taxon>Decapoda</taxon>
        <taxon>Pleocyemata</taxon>
        <taxon>Astacidea</taxon>
        <taxon>Parastacoidea</taxon>
        <taxon>Parastacidae</taxon>
        <taxon>Cherax</taxon>
    </lineage>
</organism>
<comment type="subcellular location">
    <subcellularLocation>
        <location evidence="1">Mitochondrion</location>
    </subcellularLocation>
</comment>
<reference evidence="8 9" key="1">
    <citation type="journal article" date="2024" name="BMC Genomics">
        <title>Genome assembly of redclaw crayfish (Cherax quadricarinatus) provides insights into its immune adaptation and hypoxia tolerance.</title>
        <authorList>
            <person name="Liu Z."/>
            <person name="Zheng J."/>
            <person name="Li H."/>
            <person name="Fang K."/>
            <person name="Wang S."/>
            <person name="He J."/>
            <person name="Zhou D."/>
            <person name="Weng S."/>
            <person name="Chi M."/>
            <person name="Gu Z."/>
            <person name="He J."/>
            <person name="Li F."/>
            <person name="Wang M."/>
        </authorList>
    </citation>
    <scope>NUCLEOTIDE SEQUENCE [LARGE SCALE GENOMIC DNA]</scope>
    <source>
        <strain evidence="8">ZL_2023a</strain>
    </source>
</reference>
<evidence type="ECO:0000256" key="6">
    <source>
        <dbReference type="ARBA" id="ARBA00023274"/>
    </source>
</evidence>
<keyword evidence="6" id="KW-0687">Ribonucleoprotein</keyword>
<dbReference type="EMBL" id="JARKIK010000069">
    <property type="protein sequence ID" value="KAK8728946.1"/>
    <property type="molecule type" value="Genomic_DNA"/>
</dbReference>
<evidence type="ECO:0000256" key="4">
    <source>
        <dbReference type="ARBA" id="ARBA00022980"/>
    </source>
</evidence>
<dbReference type="PRINTS" id="PR01716">
    <property type="entry name" value="DEATHASSOCP3"/>
</dbReference>
<gene>
    <name evidence="8" type="ORF">OTU49_008890</name>
</gene>
<accession>A0AAW0WPM9</accession>
<comment type="caution">
    <text evidence="8">The sequence shown here is derived from an EMBL/GenBank/DDBJ whole genome shotgun (WGS) entry which is preliminary data.</text>
</comment>
<evidence type="ECO:0000256" key="2">
    <source>
        <dbReference type="ARBA" id="ARBA00009863"/>
    </source>
</evidence>